<dbReference type="EMBL" id="LAZR01059458">
    <property type="protein sequence ID" value="KKK67743.1"/>
    <property type="molecule type" value="Genomic_DNA"/>
</dbReference>
<feature type="region of interest" description="Disordered" evidence="1">
    <location>
        <begin position="156"/>
        <end position="212"/>
    </location>
</feature>
<reference evidence="2" key="1">
    <citation type="journal article" date="2015" name="Nature">
        <title>Complex archaea that bridge the gap between prokaryotes and eukaryotes.</title>
        <authorList>
            <person name="Spang A."/>
            <person name="Saw J.H."/>
            <person name="Jorgensen S.L."/>
            <person name="Zaremba-Niedzwiedzka K."/>
            <person name="Martijn J."/>
            <person name="Lind A.E."/>
            <person name="van Eijk R."/>
            <person name="Schleper C."/>
            <person name="Guy L."/>
            <person name="Ettema T.J."/>
        </authorList>
    </citation>
    <scope>NUCLEOTIDE SEQUENCE</scope>
</reference>
<feature type="compositionally biased region" description="Acidic residues" evidence="1">
    <location>
        <begin position="172"/>
        <end position="183"/>
    </location>
</feature>
<protein>
    <submittedName>
        <fullName evidence="2">Uncharacterized protein</fullName>
    </submittedName>
</protein>
<feature type="compositionally biased region" description="Basic and acidic residues" evidence="1">
    <location>
        <begin position="198"/>
        <end position="212"/>
    </location>
</feature>
<proteinExistence type="predicted"/>
<dbReference type="AlphaFoldDB" id="A0A0F8XFT5"/>
<gene>
    <name evidence="2" type="ORF">LCGC14_2951010</name>
</gene>
<feature type="non-terminal residue" evidence="2">
    <location>
        <position position="1"/>
    </location>
</feature>
<evidence type="ECO:0000313" key="2">
    <source>
        <dbReference type="EMBL" id="KKK67743.1"/>
    </source>
</evidence>
<sequence length="212" mass="22591">HKWQGGITYRAFVTRDGEPSILGWKIIRMALMGKSWRYMSKVTGIGKTTISGIFRSNPIIRRAVLELSVEVAEEAKATLLRGLHRSAVSLVKLAAGESKLGTADKQKIQLEAIKEVFNRVGFALPVARGAKGGQDSFIIRIESEEAHSLGVLISRRRELSPGGGEPSGSAEVETEGTSEEAGEEGSGPGDNGSVGEGGGRETIEGEFTEKPA</sequence>
<accession>A0A0F8XFT5</accession>
<feature type="compositionally biased region" description="Gly residues" evidence="1">
    <location>
        <begin position="184"/>
        <end position="197"/>
    </location>
</feature>
<evidence type="ECO:0000256" key="1">
    <source>
        <dbReference type="SAM" id="MobiDB-lite"/>
    </source>
</evidence>
<name>A0A0F8XFT5_9ZZZZ</name>
<comment type="caution">
    <text evidence="2">The sequence shown here is derived from an EMBL/GenBank/DDBJ whole genome shotgun (WGS) entry which is preliminary data.</text>
</comment>
<organism evidence="2">
    <name type="scientific">marine sediment metagenome</name>
    <dbReference type="NCBI Taxonomy" id="412755"/>
    <lineage>
        <taxon>unclassified sequences</taxon>
        <taxon>metagenomes</taxon>
        <taxon>ecological metagenomes</taxon>
    </lineage>
</organism>